<dbReference type="AlphaFoldDB" id="A0A5N7DJ13"/>
<dbReference type="PANTHER" id="PTHR21310:SF54">
    <property type="entry name" value="AMINOGLYCOSIDE PHOSPHOTRANSFERASE DOMAIN-CONTAINING PROTEIN"/>
    <property type="match status" value="1"/>
</dbReference>
<gene>
    <name evidence="1" type="ORF">BDV37DRAFT_270034</name>
</gene>
<protein>
    <submittedName>
        <fullName evidence="1">Kinase-like protein</fullName>
    </submittedName>
</protein>
<reference evidence="1 2" key="1">
    <citation type="submission" date="2019-04" db="EMBL/GenBank/DDBJ databases">
        <authorList>
            <consortium name="DOE Joint Genome Institute"/>
            <person name="Mondo S."/>
            <person name="Kjaerbolling I."/>
            <person name="Vesth T."/>
            <person name="Frisvad J.C."/>
            <person name="Nybo J.L."/>
            <person name="Theobald S."/>
            <person name="Kildgaard S."/>
            <person name="Isbrandt T."/>
            <person name="Kuo A."/>
            <person name="Sato A."/>
            <person name="Lyhne E.K."/>
            <person name="Kogle M.E."/>
            <person name="Wiebenga A."/>
            <person name="Kun R.S."/>
            <person name="Lubbers R.J."/>
            <person name="Makela M.R."/>
            <person name="Barry K."/>
            <person name="Chovatia M."/>
            <person name="Clum A."/>
            <person name="Daum C."/>
            <person name="Haridas S."/>
            <person name="He G."/>
            <person name="LaButti K."/>
            <person name="Lipzen A."/>
            <person name="Riley R."/>
            <person name="Salamov A."/>
            <person name="Simmons B.A."/>
            <person name="Magnuson J.K."/>
            <person name="Henrissat B."/>
            <person name="Mortensen U.H."/>
            <person name="Larsen T.O."/>
            <person name="Devries R.P."/>
            <person name="Grigoriev I.V."/>
            <person name="Machida M."/>
            <person name="Baker S.E."/>
            <person name="Andersen M.R."/>
            <person name="Cantor M.N."/>
            <person name="Hua S.X."/>
        </authorList>
    </citation>
    <scope>NUCLEOTIDE SEQUENCE [LARGE SCALE GENOMIC DNA]</scope>
    <source>
        <strain evidence="1 2">CBS 119388</strain>
    </source>
</reference>
<keyword evidence="1" id="KW-0808">Transferase</keyword>
<dbReference type="OrthoDB" id="2906425at2759"/>
<sequence>MDSQAGEAISDPTPKLRTYFCASNFLIPDLDHVKKQCTGENKKVHWAGVTIVRISSMVVVKFGTRVTVTEAKSIIYVAQNSKVPVPEVFACCTYGPIDREIEDYDSLFDTYIFMSFVDGQTLDTVWNNFDQLTKRRIASRLKEYIDNLRSMGSMSYIGSVDHGPVTDSIFATCKVQGPFGFEKEFNEAIVDAYYRTVSRQHIQKFLSGMIGHKERRILFAHAVEMQNDWGDYLLDILQPYYNEYAFYSFVS</sequence>
<dbReference type="RefSeq" id="XP_031943749.1">
    <property type="nucleotide sequence ID" value="XM_032084477.1"/>
</dbReference>
<proteinExistence type="predicted"/>
<evidence type="ECO:0000313" key="2">
    <source>
        <dbReference type="Proteomes" id="UP000325579"/>
    </source>
</evidence>
<dbReference type="PANTHER" id="PTHR21310">
    <property type="entry name" value="AMINOGLYCOSIDE PHOSPHOTRANSFERASE-RELATED-RELATED"/>
    <property type="match status" value="1"/>
</dbReference>
<dbReference type="Proteomes" id="UP000325579">
    <property type="component" value="Unassembled WGS sequence"/>
</dbReference>
<organism evidence="1 2">
    <name type="scientific">Aspergillus pseudonomiae</name>
    <dbReference type="NCBI Taxonomy" id="1506151"/>
    <lineage>
        <taxon>Eukaryota</taxon>
        <taxon>Fungi</taxon>
        <taxon>Dikarya</taxon>
        <taxon>Ascomycota</taxon>
        <taxon>Pezizomycotina</taxon>
        <taxon>Eurotiomycetes</taxon>
        <taxon>Eurotiomycetidae</taxon>
        <taxon>Eurotiales</taxon>
        <taxon>Aspergillaceae</taxon>
        <taxon>Aspergillus</taxon>
        <taxon>Aspergillus subgen. Circumdati</taxon>
    </lineage>
</organism>
<dbReference type="GO" id="GO:0016301">
    <property type="term" value="F:kinase activity"/>
    <property type="evidence" value="ECO:0007669"/>
    <property type="project" value="UniProtKB-KW"/>
</dbReference>
<dbReference type="InterPro" id="IPR051678">
    <property type="entry name" value="AGP_Transferase"/>
</dbReference>
<accession>A0A5N7DJ13</accession>
<keyword evidence="2" id="KW-1185">Reference proteome</keyword>
<dbReference type="EMBL" id="ML736754">
    <property type="protein sequence ID" value="KAE8406430.1"/>
    <property type="molecule type" value="Genomic_DNA"/>
</dbReference>
<dbReference type="GeneID" id="43669168"/>
<name>A0A5N7DJ13_9EURO</name>
<evidence type="ECO:0000313" key="1">
    <source>
        <dbReference type="EMBL" id="KAE8406430.1"/>
    </source>
</evidence>
<keyword evidence="1" id="KW-0418">Kinase</keyword>